<dbReference type="NCBIfam" id="NF010229">
    <property type="entry name" value="PRK13682.1-4"/>
    <property type="match status" value="1"/>
</dbReference>
<dbReference type="NCBIfam" id="NF010226">
    <property type="entry name" value="PRK13682.1-1"/>
    <property type="match status" value="1"/>
</dbReference>
<comment type="subcellular location">
    <subcellularLocation>
        <location evidence="5">Cell membrane</location>
        <topology evidence="5">Single-pass membrane protein</topology>
    </subcellularLocation>
</comment>
<dbReference type="RefSeq" id="WP_105734311.1">
    <property type="nucleotide sequence ID" value="NZ_PVBT01000003.1"/>
</dbReference>
<evidence type="ECO:0000256" key="4">
    <source>
        <dbReference type="ARBA" id="ARBA00023136"/>
    </source>
</evidence>
<keyword evidence="7" id="KW-1185">Reference proteome</keyword>
<name>A0A2S9JJM2_9HYPH</name>
<evidence type="ECO:0000256" key="5">
    <source>
        <dbReference type="HAMAP-Rule" id="MF_01361"/>
    </source>
</evidence>
<evidence type="ECO:0000256" key="1">
    <source>
        <dbReference type="ARBA" id="ARBA00022475"/>
    </source>
</evidence>
<keyword evidence="1 5" id="KW-1003">Cell membrane</keyword>
<dbReference type="Proteomes" id="UP000238563">
    <property type="component" value="Unassembled WGS sequence"/>
</dbReference>
<dbReference type="AlphaFoldDB" id="A0A2S9JJM2"/>
<keyword evidence="3 5" id="KW-1133">Transmembrane helix</keyword>
<dbReference type="GO" id="GO:0005886">
    <property type="term" value="C:plasma membrane"/>
    <property type="evidence" value="ECO:0007669"/>
    <property type="project" value="UniProtKB-SubCell"/>
</dbReference>
<evidence type="ECO:0000313" key="7">
    <source>
        <dbReference type="Proteomes" id="UP000238563"/>
    </source>
</evidence>
<accession>A0A2S9JJM2</accession>
<keyword evidence="2 5" id="KW-0812">Transmembrane</keyword>
<protein>
    <recommendedName>
        <fullName evidence="5">UPF0391 membrane protein C5750_13045</fullName>
    </recommendedName>
</protein>
<dbReference type="EMBL" id="PVBT01000003">
    <property type="protein sequence ID" value="PRD53306.1"/>
    <property type="molecule type" value="Genomic_DNA"/>
</dbReference>
<dbReference type="NCBIfam" id="NF010228">
    <property type="entry name" value="PRK13682.1-3"/>
    <property type="match status" value="1"/>
</dbReference>
<keyword evidence="4 5" id="KW-0472">Membrane</keyword>
<evidence type="ECO:0000256" key="2">
    <source>
        <dbReference type="ARBA" id="ARBA00022692"/>
    </source>
</evidence>
<gene>
    <name evidence="6" type="ORF">C5750_13045</name>
</gene>
<feature type="transmembrane region" description="Helical" evidence="5">
    <location>
        <begin position="29"/>
        <end position="51"/>
    </location>
</feature>
<dbReference type="HAMAP" id="MF_01361">
    <property type="entry name" value="UPF0391"/>
    <property type="match status" value="1"/>
</dbReference>
<dbReference type="PIRSF" id="PIRSF036466">
    <property type="entry name" value="UCP036466"/>
    <property type="match status" value="1"/>
</dbReference>
<evidence type="ECO:0000313" key="6">
    <source>
        <dbReference type="EMBL" id="PRD53306.1"/>
    </source>
</evidence>
<reference evidence="6 7" key="1">
    <citation type="submission" date="2018-02" db="EMBL/GenBank/DDBJ databases">
        <title>The draft genome of Phyllobacterium myrsinacearum DSM5892.</title>
        <authorList>
            <person name="Li L."/>
            <person name="Liu L."/>
            <person name="Zhang X."/>
            <person name="Wang T."/>
        </authorList>
    </citation>
    <scope>NUCLEOTIDE SEQUENCE [LARGE SCALE GENOMIC DNA]</scope>
    <source>
        <strain evidence="6 7">DSM 5892</strain>
    </source>
</reference>
<dbReference type="InterPro" id="IPR009760">
    <property type="entry name" value="DUF1328"/>
</dbReference>
<dbReference type="Pfam" id="PF07043">
    <property type="entry name" value="DUF1328"/>
    <property type="match status" value="1"/>
</dbReference>
<organism evidence="6 7">
    <name type="scientific">Phyllobacterium myrsinacearum</name>
    <dbReference type="NCBI Taxonomy" id="28101"/>
    <lineage>
        <taxon>Bacteria</taxon>
        <taxon>Pseudomonadati</taxon>
        <taxon>Pseudomonadota</taxon>
        <taxon>Alphaproteobacteria</taxon>
        <taxon>Hyphomicrobiales</taxon>
        <taxon>Phyllobacteriaceae</taxon>
        <taxon>Phyllobacterium</taxon>
    </lineage>
</organism>
<evidence type="ECO:0000256" key="3">
    <source>
        <dbReference type="ARBA" id="ARBA00022989"/>
    </source>
</evidence>
<sequence length="54" mass="5568">MLYYAVVFLIIALVAGALGFGGIAGASVGIAKIIFFVFLALLVISLIAGLLRRA</sequence>
<comment type="similarity">
    <text evidence="5">Belongs to the UPF0391 family.</text>
</comment>
<comment type="caution">
    <text evidence="6">The sequence shown here is derived from an EMBL/GenBank/DDBJ whole genome shotgun (WGS) entry which is preliminary data.</text>
</comment>
<proteinExistence type="inferred from homology"/>